<accession>A0AAU9J3X6</accession>
<dbReference type="InterPro" id="IPR028889">
    <property type="entry name" value="USP"/>
</dbReference>
<evidence type="ECO:0000256" key="1">
    <source>
        <dbReference type="ARBA" id="ARBA00000707"/>
    </source>
</evidence>
<dbReference type="PROSITE" id="PS00973">
    <property type="entry name" value="USP_2"/>
    <property type="match status" value="1"/>
</dbReference>
<evidence type="ECO:0000256" key="2">
    <source>
        <dbReference type="ARBA" id="ARBA00009085"/>
    </source>
</evidence>
<dbReference type="SUPFAM" id="SSF144232">
    <property type="entry name" value="HIT/MYND zinc finger-like"/>
    <property type="match status" value="1"/>
</dbReference>
<dbReference type="EC" id="3.4.19.12" evidence="3"/>
<dbReference type="InterPro" id="IPR019734">
    <property type="entry name" value="TPR_rpt"/>
</dbReference>
<dbReference type="GO" id="GO:0004843">
    <property type="term" value="F:cysteine-type deubiquitinase activity"/>
    <property type="evidence" value="ECO:0007669"/>
    <property type="project" value="UniProtKB-EC"/>
</dbReference>
<dbReference type="PROSITE" id="PS50235">
    <property type="entry name" value="USP_3"/>
    <property type="match status" value="1"/>
</dbReference>
<dbReference type="Gene3D" id="3.30.2230.10">
    <property type="entry name" value="DUSP-like"/>
    <property type="match status" value="1"/>
</dbReference>
<comment type="similarity">
    <text evidence="2">Belongs to the peptidase C19 family.</text>
</comment>
<dbReference type="Pfam" id="PF06337">
    <property type="entry name" value="DUSP"/>
    <property type="match status" value="1"/>
</dbReference>
<evidence type="ECO:0000256" key="8">
    <source>
        <dbReference type="ARBA" id="ARBA00022801"/>
    </source>
</evidence>
<dbReference type="PROSITE" id="PS51283">
    <property type="entry name" value="DUSP"/>
    <property type="match status" value="1"/>
</dbReference>
<evidence type="ECO:0000259" key="15">
    <source>
        <dbReference type="PROSITE" id="PS51283"/>
    </source>
</evidence>
<evidence type="ECO:0000256" key="3">
    <source>
        <dbReference type="ARBA" id="ARBA00012759"/>
    </source>
</evidence>
<dbReference type="PROSITE" id="PS50865">
    <property type="entry name" value="ZF_MYND_2"/>
    <property type="match status" value="1"/>
</dbReference>
<dbReference type="PANTHER" id="PTHR21646:SF24">
    <property type="entry name" value="UBIQUITIN CARBOXYL-TERMINAL HYDROLASE"/>
    <property type="match status" value="1"/>
</dbReference>
<keyword evidence="4" id="KW-0645">Protease</keyword>
<dbReference type="PROSITE" id="PS01360">
    <property type="entry name" value="ZF_MYND_1"/>
    <property type="match status" value="1"/>
</dbReference>
<dbReference type="InterPro" id="IPR002893">
    <property type="entry name" value="Znf_MYND"/>
</dbReference>
<keyword evidence="12" id="KW-0802">TPR repeat</keyword>
<keyword evidence="5" id="KW-0479">Metal-binding</keyword>
<evidence type="ECO:0000256" key="5">
    <source>
        <dbReference type="ARBA" id="ARBA00022723"/>
    </source>
</evidence>
<dbReference type="Gene3D" id="6.10.140.2220">
    <property type="match status" value="1"/>
</dbReference>
<evidence type="ECO:0000313" key="16">
    <source>
        <dbReference type="EMBL" id="CAG9318242.1"/>
    </source>
</evidence>
<comment type="catalytic activity">
    <reaction evidence="1">
        <text>Thiol-dependent hydrolysis of ester, thioester, amide, peptide and isopeptide bonds formed by the C-terminal Gly of ubiquitin (a 76-residue protein attached to proteins as an intracellular targeting signal).</text>
        <dbReference type="EC" id="3.4.19.12"/>
    </reaction>
</comment>
<feature type="domain" description="DUSP" evidence="15">
    <location>
        <begin position="134"/>
        <end position="250"/>
    </location>
</feature>
<keyword evidence="8" id="KW-0378">Hydrolase</keyword>
<keyword evidence="10" id="KW-0862">Zinc</keyword>
<evidence type="ECO:0000256" key="9">
    <source>
        <dbReference type="ARBA" id="ARBA00022807"/>
    </source>
</evidence>
<name>A0AAU9J3X6_9CILI</name>
<keyword evidence="17" id="KW-1185">Reference proteome</keyword>
<keyword evidence="6 11" id="KW-0863">Zinc-finger</keyword>
<dbReference type="GO" id="GO:0008270">
    <property type="term" value="F:zinc ion binding"/>
    <property type="evidence" value="ECO:0007669"/>
    <property type="project" value="UniProtKB-KW"/>
</dbReference>
<dbReference type="InterPro" id="IPR035927">
    <property type="entry name" value="DUSP-like_sf"/>
</dbReference>
<dbReference type="CDD" id="cd02674">
    <property type="entry name" value="Peptidase_C19R"/>
    <property type="match status" value="1"/>
</dbReference>
<evidence type="ECO:0000256" key="12">
    <source>
        <dbReference type="PROSITE-ProRule" id="PRU00339"/>
    </source>
</evidence>
<dbReference type="Gene3D" id="3.90.70.10">
    <property type="entry name" value="Cysteine proteinases"/>
    <property type="match status" value="2"/>
</dbReference>
<dbReference type="EMBL" id="CAJZBQ010000020">
    <property type="protein sequence ID" value="CAG9318242.1"/>
    <property type="molecule type" value="Genomic_DNA"/>
</dbReference>
<dbReference type="InterPro" id="IPR001394">
    <property type="entry name" value="Peptidase_C19_UCH"/>
</dbReference>
<dbReference type="InterPro" id="IPR006615">
    <property type="entry name" value="Pept_C19_DUSP"/>
</dbReference>
<dbReference type="SUPFAM" id="SSF143791">
    <property type="entry name" value="DUSP-like"/>
    <property type="match status" value="1"/>
</dbReference>
<dbReference type="AlphaFoldDB" id="A0AAU9J3X6"/>
<dbReference type="PROSITE" id="PS50005">
    <property type="entry name" value="TPR"/>
    <property type="match status" value="1"/>
</dbReference>
<gene>
    <name evidence="16" type="ORF">BSTOLATCC_MIC20720</name>
</gene>
<evidence type="ECO:0000259" key="13">
    <source>
        <dbReference type="PROSITE" id="PS50235"/>
    </source>
</evidence>
<keyword evidence="7" id="KW-0833">Ubl conjugation pathway</keyword>
<proteinExistence type="inferred from homology"/>
<dbReference type="InterPro" id="IPR038765">
    <property type="entry name" value="Papain-like_cys_pep_sf"/>
</dbReference>
<dbReference type="Proteomes" id="UP001162131">
    <property type="component" value="Unassembled WGS sequence"/>
</dbReference>
<feature type="domain" description="USP" evidence="13">
    <location>
        <begin position="441"/>
        <end position="1029"/>
    </location>
</feature>
<dbReference type="InterPro" id="IPR050185">
    <property type="entry name" value="Ub_carboxyl-term_hydrolase"/>
</dbReference>
<dbReference type="GO" id="GO:0006508">
    <property type="term" value="P:proteolysis"/>
    <property type="evidence" value="ECO:0007669"/>
    <property type="project" value="UniProtKB-KW"/>
</dbReference>
<evidence type="ECO:0000256" key="7">
    <source>
        <dbReference type="ARBA" id="ARBA00022786"/>
    </source>
</evidence>
<reference evidence="16" key="1">
    <citation type="submission" date="2021-09" db="EMBL/GenBank/DDBJ databases">
        <authorList>
            <consortium name="AG Swart"/>
            <person name="Singh M."/>
            <person name="Singh A."/>
            <person name="Seah K."/>
            <person name="Emmerich C."/>
        </authorList>
    </citation>
    <scope>NUCLEOTIDE SEQUENCE</scope>
    <source>
        <strain evidence="16">ATCC30299</strain>
    </source>
</reference>
<dbReference type="Gene3D" id="1.25.40.10">
    <property type="entry name" value="Tetratricopeptide repeat domain"/>
    <property type="match status" value="1"/>
</dbReference>
<organism evidence="16 17">
    <name type="scientific">Blepharisma stoltei</name>
    <dbReference type="NCBI Taxonomy" id="1481888"/>
    <lineage>
        <taxon>Eukaryota</taxon>
        <taxon>Sar</taxon>
        <taxon>Alveolata</taxon>
        <taxon>Ciliophora</taxon>
        <taxon>Postciliodesmatophora</taxon>
        <taxon>Heterotrichea</taxon>
        <taxon>Heterotrichida</taxon>
        <taxon>Blepharismidae</taxon>
        <taxon>Blepharisma</taxon>
    </lineage>
</organism>
<dbReference type="Pfam" id="PF00443">
    <property type="entry name" value="UCH"/>
    <property type="match status" value="1"/>
</dbReference>
<dbReference type="Pfam" id="PF01753">
    <property type="entry name" value="zf-MYND"/>
    <property type="match status" value="1"/>
</dbReference>
<evidence type="ECO:0000256" key="4">
    <source>
        <dbReference type="ARBA" id="ARBA00022670"/>
    </source>
</evidence>
<keyword evidence="9" id="KW-0788">Thiol protease</keyword>
<dbReference type="PANTHER" id="PTHR21646">
    <property type="entry name" value="UBIQUITIN CARBOXYL-TERMINAL HYDROLASE"/>
    <property type="match status" value="1"/>
</dbReference>
<dbReference type="InterPro" id="IPR011990">
    <property type="entry name" value="TPR-like_helical_dom_sf"/>
</dbReference>
<evidence type="ECO:0000256" key="10">
    <source>
        <dbReference type="ARBA" id="ARBA00022833"/>
    </source>
</evidence>
<feature type="repeat" description="TPR" evidence="12">
    <location>
        <begin position="7"/>
        <end position="40"/>
    </location>
</feature>
<feature type="domain" description="MYND-type" evidence="14">
    <location>
        <begin position="386"/>
        <end position="423"/>
    </location>
</feature>
<dbReference type="SUPFAM" id="SSF54001">
    <property type="entry name" value="Cysteine proteinases"/>
    <property type="match status" value="1"/>
</dbReference>
<sequence>MENYDKAEALRNLGEENFRIKNFSIAIEKYSESFSLNPTIIAKYRLAGCYCALNQNQAALQCAKDALGMIGTVKIEKLKNEFLKKIMKTTVEICEKLGELDDACRILSDIIQTCEDSEVLIIAENMLNQLKTETTGTSEYRNFNAALKSSKDTAGGIFYVISQSWFTKWKLYNLGEGSEEPGPISNLDIIAIHDESKYYYDPANDMKYSNINITPTASEEKDYIIVQKSAYDIIDKNWSHDNTEIKRFAIALTDEGNLTQIEVRLKPVKVAVIPNFISGILQIKTVNISRKATANELKWKLQRIFKEECKAKGINNDTCKLWKVQHESSLQKIQQNASEIYIKGAESLKDDEELENAEIADEDIVILEFQKPDGTWTISSELGEICVQCKKVGKMLQCSNCRSVKYCSVECQRTHFKIHKDHCKKIKSNQTIKSNARHGLTGLQNLGNTCFMNSALQCVSHTIPLTEYILSNRYLQDINPNNPLGTKGAVLAYAYADLLKELWLESSSSVSPWNFKKTIAKVASQFSGYHQHDSHELLNYLLNGLHEDLNRVRVKPYIEQPTGGDRPDEIVAAESWNWFLQRNQSIIGDTMFGQCKSKLICPDCGKISITFDPFMTFSVAIPNYELKKVKVLFVYLDPSKAPIKISILLNMGSKVSKIKEILKGHFASPNVVIAVYSNNYLKGIAPDSFEVTDIGDRTLIAFESPELDDSTYTLPLIITKAAEKKFYLSQNKVVLTFMRLIFLQTSMTLTEIHIYIANMFKNIIENSTGRLFEDDEEGIRDLYAQHPPYDLRIYNQSKKTSGFLSSSKLPCDFCGRNNCENCNLPLSSKKTLKEMLDNRPNSEGPFVLELVWNSKAKGLSKLDKYEEDSTTLQDSSVKKVTSISLLDCLEHSCKPEKLDEDNKWYCGTCKTHVQATKSYQLYRAPPILILHLIRFKSRSYWTDKLNTFIDFPIEGLDLSSYILGNKENSVYDLYAVSNHYGSLGGGHYTAFVKNPRCESWVEMDDSHVTAVKPEKVASQAAYILFYKRRD</sequence>
<dbReference type="GO" id="GO:0016579">
    <property type="term" value="P:protein deubiquitination"/>
    <property type="evidence" value="ECO:0007669"/>
    <property type="project" value="InterPro"/>
</dbReference>
<dbReference type="PROSITE" id="PS00972">
    <property type="entry name" value="USP_1"/>
    <property type="match status" value="1"/>
</dbReference>
<evidence type="ECO:0000256" key="11">
    <source>
        <dbReference type="PROSITE-ProRule" id="PRU00134"/>
    </source>
</evidence>
<evidence type="ECO:0000259" key="14">
    <source>
        <dbReference type="PROSITE" id="PS50865"/>
    </source>
</evidence>
<evidence type="ECO:0000313" key="17">
    <source>
        <dbReference type="Proteomes" id="UP001162131"/>
    </source>
</evidence>
<comment type="caution">
    <text evidence="16">The sequence shown here is derived from an EMBL/GenBank/DDBJ whole genome shotgun (WGS) entry which is preliminary data.</text>
</comment>
<dbReference type="SUPFAM" id="SSF48452">
    <property type="entry name" value="TPR-like"/>
    <property type="match status" value="1"/>
</dbReference>
<dbReference type="InterPro" id="IPR018200">
    <property type="entry name" value="USP_CS"/>
</dbReference>
<protein>
    <recommendedName>
        <fullName evidence="3">ubiquitinyl hydrolase 1</fullName>
        <ecNumber evidence="3">3.4.19.12</ecNumber>
    </recommendedName>
</protein>
<evidence type="ECO:0000256" key="6">
    <source>
        <dbReference type="ARBA" id="ARBA00022771"/>
    </source>
</evidence>